<feature type="compositionally biased region" description="Basic and acidic residues" evidence="1">
    <location>
        <begin position="37"/>
        <end position="47"/>
    </location>
</feature>
<name>A0A0F9KT20_9ZZZZ</name>
<proteinExistence type="predicted"/>
<comment type="caution">
    <text evidence="2">The sequence shown here is derived from an EMBL/GenBank/DDBJ whole genome shotgun (WGS) entry which is preliminary data.</text>
</comment>
<reference evidence="2" key="1">
    <citation type="journal article" date="2015" name="Nature">
        <title>Complex archaea that bridge the gap between prokaryotes and eukaryotes.</title>
        <authorList>
            <person name="Spang A."/>
            <person name="Saw J.H."/>
            <person name="Jorgensen S.L."/>
            <person name="Zaremba-Niedzwiedzka K."/>
            <person name="Martijn J."/>
            <person name="Lind A.E."/>
            <person name="van Eijk R."/>
            <person name="Schleper C."/>
            <person name="Guy L."/>
            <person name="Ettema T.J."/>
        </authorList>
    </citation>
    <scope>NUCLEOTIDE SEQUENCE</scope>
</reference>
<evidence type="ECO:0000256" key="1">
    <source>
        <dbReference type="SAM" id="MobiDB-lite"/>
    </source>
</evidence>
<protein>
    <submittedName>
        <fullName evidence="2">Uncharacterized protein</fullName>
    </submittedName>
</protein>
<organism evidence="2">
    <name type="scientific">marine sediment metagenome</name>
    <dbReference type="NCBI Taxonomy" id="412755"/>
    <lineage>
        <taxon>unclassified sequences</taxon>
        <taxon>metagenomes</taxon>
        <taxon>ecological metagenomes</taxon>
    </lineage>
</organism>
<feature type="non-terminal residue" evidence="2">
    <location>
        <position position="1"/>
    </location>
</feature>
<sequence>FEGTGKLSGGRSINQISVRELIAPGGFRETPLAVSDKPTDVGDAKRE</sequence>
<dbReference type="EMBL" id="LAZR01008572">
    <property type="protein sequence ID" value="KKM77916.1"/>
    <property type="molecule type" value="Genomic_DNA"/>
</dbReference>
<gene>
    <name evidence="2" type="ORF">LCGC14_1365260</name>
</gene>
<feature type="region of interest" description="Disordered" evidence="1">
    <location>
        <begin position="27"/>
        <end position="47"/>
    </location>
</feature>
<accession>A0A0F9KT20</accession>
<evidence type="ECO:0000313" key="2">
    <source>
        <dbReference type="EMBL" id="KKM77916.1"/>
    </source>
</evidence>
<dbReference type="AlphaFoldDB" id="A0A0F9KT20"/>